<protein>
    <submittedName>
        <fullName evidence="4">Family 16 glycosylhydrolase</fullName>
    </submittedName>
</protein>
<dbReference type="InterPro" id="IPR013320">
    <property type="entry name" value="ConA-like_dom_sf"/>
</dbReference>
<organism evidence="4 5">
    <name type="scientific">Polaribacter haliotis</name>
    <dbReference type="NCBI Taxonomy" id="1888915"/>
    <lineage>
        <taxon>Bacteria</taxon>
        <taxon>Pseudomonadati</taxon>
        <taxon>Bacteroidota</taxon>
        <taxon>Flavobacteriia</taxon>
        <taxon>Flavobacteriales</taxon>
        <taxon>Flavobacteriaceae</taxon>
    </lineage>
</organism>
<keyword evidence="4" id="KW-0378">Hydrolase</keyword>
<dbReference type="Gene3D" id="2.60.120.200">
    <property type="match status" value="1"/>
</dbReference>
<dbReference type="InterPro" id="IPR026444">
    <property type="entry name" value="Secre_tail"/>
</dbReference>
<dbReference type="CDD" id="cd08023">
    <property type="entry name" value="GH16_laminarinase_like"/>
    <property type="match status" value="1"/>
</dbReference>
<dbReference type="PANTHER" id="PTHR10963">
    <property type="entry name" value="GLYCOSYL HYDROLASE-RELATED"/>
    <property type="match status" value="1"/>
</dbReference>
<dbReference type="Gene3D" id="2.60.120.260">
    <property type="entry name" value="Galactose-binding domain-like"/>
    <property type="match status" value="1"/>
</dbReference>
<evidence type="ECO:0000256" key="1">
    <source>
        <dbReference type="ARBA" id="ARBA00006865"/>
    </source>
</evidence>
<dbReference type="KEGG" id="phal:H9I45_02995"/>
<gene>
    <name evidence="4" type="ORF">H9I45_02995</name>
</gene>
<dbReference type="Proteomes" id="UP000516764">
    <property type="component" value="Chromosome"/>
</dbReference>
<comment type="similarity">
    <text evidence="1">Belongs to the glycosyl hydrolase 16 family.</text>
</comment>
<dbReference type="NCBIfam" id="TIGR04183">
    <property type="entry name" value="Por_Secre_tail"/>
    <property type="match status" value="1"/>
</dbReference>
<dbReference type="GO" id="GO:0005975">
    <property type="term" value="P:carbohydrate metabolic process"/>
    <property type="evidence" value="ECO:0007669"/>
    <property type="project" value="InterPro"/>
</dbReference>
<keyword evidence="2" id="KW-0732">Signal</keyword>
<accession>A0A7L8AHM9</accession>
<dbReference type="OrthoDB" id="9809583at2"/>
<dbReference type="PROSITE" id="PS51762">
    <property type="entry name" value="GH16_2"/>
    <property type="match status" value="1"/>
</dbReference>
<proteinExistence type="inferred from homology"/>
<reference evidence="4 5" key="1">
    <citation type="journal article" date="2016" name="Int. J. Syst. Evol. Microbiol.">
        <title>Polaribacter haliotis sp. nov., isolated from the gut of abalone Haliotis discus hannai.</title>
        <authorList>
            <person name="Kim Y.O."/>
            <person name="Park I.S."/>
            <person name="Park S."/>
            <person name="Nam B.H."/>
            <person name="Park J.M."/>
            <person name="Kim D.G."/>
            <person name="Yoon J.H."/>
        </authorList>
    </citation>
    <scope>NUCLEOTIDE SEQUENCE [LARGE SCALE GENOMIC DNA]</scope>
    <source>
        <strain evidence="4 5">KCTC 52418</strain>
    </source>
</reference>
<dbReference type="InterPro" id="IPR050546">
    <property type="entry name" value="Glycosyl_Hydrlase_16"/>
</dbReference>
<dbReference type="EMBL" id="CP061813">
    <property type="protein sequence ID" value="QOD61434.1"/>
    <property type="molecule type" value="Genomic_DNA"/>
</dbReference>
<dbReference type="PANTHER" id="PTHR10963:SF55">
    <property type="entry name" value="GLYCOSIDE HYDROLASE FAMILY 16 PROTEIN"/>
    <property type="match status" value="1"/>
</dbReference>
<dbReference type="RefSeq" id="WP_088353418.1">
    <property type="nucleotide sequence ID" value="NZ_CP061813.1"/>
</dbReference>
<evidence type="ECO:0000313" key="4">
    <source>
        <dbReference type="EMBL" id="QOD61434.1"/>
    </source>
</evidence>
<dbReference type="AlphaFoldDB" id="A0A7L8AHM9"/>
<keyword evidence="5" id="KW-1185">Reference proteome</keyword>
<sequence length="531" mass="60536">MRNFYLLFFILIATTSTFSQEIKDDFEGNGNISTWYEDNCNLDINFTNPHKESINTSNTVLKYSDVGGQYANVGYNNSTNFDLSTNYVFTLKVYIPSSGITGSQTNQISLKLQDGNLSAPWSTQSEIIKTLELNKWQEVTFDFKNDAFRNLDSGSKPPTERTDFNRVLIQMNGENNSDFVVAYVDDFYYDGKPSENANTTFNKLVWADEFDGNGEIDTNKWYQQTKLIAGNSWANNEQQHYTNRQKNAFVSNGTLKIKAFKEVYSDQGHQKQYTSARLNSKFSFKYGRVEVRAKLPSVAGTWPAIWLLGKNINEDGTYWDNEGFGTKRWPFCGEIDIMEPNVAKTEILGTWHWDNGQGYKISSKAVATSNADTSTNFHIYSLEWTETSMKIYLDNRLINELETINPFKEDFFILLNLAMGGSLGGNIASNFSEDTLEIDYVRVFQESSLSVKSEVKKETILIYPNPVKDYVSIKLSDNSEIENIQVFDITGKKILNTKTPKFSLKEFSKGIYLLKIRTTSGAVINKKFIKQ</sequence>
<dbReference type="Pfam" id="PF18962">
    <property type="entry name" value="Por_Secre_tail"/>
    <property type="match status" value="1"/>
</dbReference>
<dbReference type="GO" id="GO:0004553">
    <property type="term" value="F:hydrolase activity, hydrolyzing O-glycosyl compounds"/>
    <property type="evidence" value="ECO:0007669"/>
    <property type="project" value="InterPro"/>
</dbReference>
<dbReference type="InterPro" id="IPR000757">
    <property type="entry name" value="Beta-glucanase-like"/>
</dbReference>
<feature type="domain" description="GH16" evidence="3">
    <location>
        <begin position="187"/>
        <end position="449"/>
    </location>
</feature>
<evidence type="ECO:0000313" key="5">
    <source>
        <dbReference type="Proteomes" id="UP000516764"/>
    </source>
</evidence>
<evidence type="ECO:0000256" key="2">
    <source>
        <dbReference type="ARBA" id="ARBA00022729"/>
    </source>
</evidence>
<dbReference type="SUPFAM" id="SSF49899">
    <property type="entry name" value="Concanavalin A-like lectins/glucanases"/>
    <property type="match status" value="1"/>
</dbReference>
<evidence type="ECO:0000259" key="3">
    <source>
        <dbReference type="PROSITE" id="PS51762"/>
    </source>
</evidence>
<dbReference type="Pfam" id="PF00722">
    <property type="entry name" value="Glyco_hydro_16"/>
    <property type="match status" value="1"/>
</dbReference>
<name>A0A7L8AHM9_9FLAO</name>